<dbReference type="InterPro" id="IPR004358">
    <property type="entry name" value="Sig_transdc_His_kin-like_C"/>
</dbReference>
<feature type="region of interest" description="Disordered" evidence="9">
    <location>
        <begin position="55"/>
        <end position="80"/>
    </location>
</feature>
<dbReference type="Pfam" id="PF02518">
    <property type="entry name" value="HATPase_c"/>
    <property type="match status" value="1"/>
</dbReference>
<name>A0ABD5CS48_9BURK</name>
<dbReference type="InterPro" id="IPR036890">
    <property type="entry name" value="HATPase_C_sf"/>
</dbReference>
<evidence type="ECO:0000256" key="4">
    <source>
        <dbReference type="ARBA" id="ARBA00022679"/>
    </source>
</evidence>
<keyword evidence="5" id="KW-0547">Nucleotide-binding</keyword>
<evidence type="ECO:0000256" key="6">
    <source>
        <dbReference type="ARBA" id="ARBA00022777"/>
    </source>
</evidence>
<evidence type="ECO:0000256" key="5">
    <source>
        <dbReference type="ARBA" id="ARBA00022741"/>
    </source>
</evidence>
<dbReference type="SUPFAM" id="SSF55874">
    <property type="entry name" value="ATPase domain of HSP90 chaperone/DNA topoisomerase II/histidine kinase"/>
    <property type="match status" value="1"/>
</dbReference>
<evidence type="ECO:0000313" key="12">
    <source>
        <dbReference type="Proteomes" id="UP001245184"/>
    </source>
</evidence>
<proteinExistence type="predicted"/>
<dbReference type="InterPro" id="IPR005467">
    <property type="entry name" value="His_kinase_dom"/>
</dbReference>
<dbReference type="Pfam" id="PF14361">
    <property type="entry name" value="RsbRD_N"/>
    <property type="match status" value="1"/>
</dbReference>
<organism evidence="11 12">
    <name type="scientific">Paraburkholderia graminis</name>
    <dbReference type="NCBI Taxonomy" id="60548"/>
    <lineage>
        <taxon>Bacteria</taxon>
        <taxon>Pseudomonadati</taxon>
        <taxon>Pseudomonadota</taxon>
        <taxon>Betaproteobacteria</taxon>
        <taxon>Burkholderiales</taxon>
        <taxon>Burkholderiaceae</taxon>
        <taxon>Paraburkholderia</taxon>
    </lineage>
</organism>
<reference evidence="11 12" key="1">
    <citation type="submission" date="2023-08" db="EMBL/GenBank/DDBJ databases">
        <title>Genome sequencing of plant associated microbes to promote plant fitness in Sorghum bicolor and Oryza sativa.</title>
        <authorList>
            <person name="Coleman-Derr D."/>
        </authorList>
    </citation>
    <scope>NUCLEOTIDE SEQUENCE [LARGE SCALE GENOMIC DNA]</scope>
    <source>
        <strain evidence="11 12">SLBN-33</strain>
    </source>
</reference>
<keyword evidence="6 11" id="KW-0418">Kinase</keyword>
<dbReference type="PRINTS" id="PR00344">
    <property type="entry name" value="BCTRLSENSOR"/>
</dbReference>
<comment type="catalytic activity">
    <reaction evidence="1">
        <text>ATP + protein L-histidine = ADP + protein N-phospho-L-histidine.</text>
        <dbReference type="EC" id="2.7.13.3"/>
    </reaction>
</comment>
<keyword evidence="4" id="KW-0808">Transferase</keyword>
<gene>
    <name evidence="11" type="ORF">QF025_006578</name>
</gene>
<dbReference type="InterPro" id="IPR050351">
    <property type="entry name" value="BphY/WalK/GraS-like"/>
</dbReference>
<dbReference type="SMART" id="SM00387">
    <property type="entry name" value="HATPase_c"/>
    <property type="match status" value="1"/>
</dbReference>
<dbReference type="GO" id="GO:0004673">
    <property type="term" value="F:protein histidine kinase activity"/>
    <property type="evidence" value="ECO:0007669"/>
    <property type="project" value="UniProtKB-EC"/>
</dbReference>
<dbReference type="InterPro" id="IPR025751">
    <property type="entry name" value="RsbRD_N_dom"/>
</dbReference>
<dbReference type="InterPro" id="IPR003661">
    <property type="entry name" value="HisK_dim/P_dom"/>
</dbReference>
<dbReference type="CDD" id="cd00082">
    <property type="entry name" value="HisKA"/>
    <property type="match status" value="1"/>
</dbReference>
<dbReference type="AlphaFoldDB" id="A0ABD5CS48"/>
<dbReference type="EC" id="2.7.13.3" evidence="2"/>
<dbReference type="PROSITE" id="PS50109">
    <property type="entry name" value="HIS_KIN"/>
    <property type="match status" value="1"/>
</dbReference>
<keyword evidence="8" id="KW-0902">Two-component regulatory system</keyword>
<dbReference type="PANTHER" id="PTHR42878">
    <property type="entry name" value="TWO-COMPONENT HISTIDINE KINASE"/>
    <property type="match status" value="1"/>
</dbReference>
<evidence type="ECO:0000256" key="8">
    <source>
        <dbReference type="ARBA" id="ARBA00023012"/>
    </source>
</evidence>
<dbReference type="EMBL" id="JAVIZN010000002">
    <property type="protein sequence ID" value="MDR6207858.1"/>
    <property type="molecule type" value="Genomic_DNA"/>
</dbReference>
<evidence type="ECO:0000256" key="1">
    <source>
        <dbReference type="ARBA" id="ARBA00000085"/>
    </source>
</evidence>
<evidence type="ECO:0000256" key="7">
    <source>
        <dbReference type="ARBA" id="ARBA00022840"/>
    </source>
</evidence>
<evidence type="ECO:0000313" key="11">
    <source>
        <dbReference type="EMBL" id="MDR6207858.1"/>
    </source>
</evidence>
<dbReference type="GO" id="GO:0005524">
    <property type="term" value="F:ATP binding"/>
    <property type="evidence" value="ECO:0007669"/>
    <property type="project" value="UniProtKB-KW"/>
</dbReference>
<dbReference type="Gene3D" id="3.30.565.10">
    <property type="entry name" value="Histidine kinase-like ATPase, C-terminal domain"/>
    <property type="match status" value="1"/>
</dbReference>
<dbReference type="GO" id="GO:0000160">
    <property type="term" value="P:phosphorelay signal transduction system"/>
    <property type="evidence" value="ECO:0007669"/>
    <property type="project" value="UniProtKB-KW"/>
</dbReference>
<dbReference type="Proteomes" id="UP001245184">
    <property type="component" value="Unassembled WGS sequence"/>
</dbReference>
<dbReference type="SMART" id="SM00388">
    <property type="entry name" value="HisKA"/>
    <property type="match status" value="1"/>
</dbReference>
<dbReference type="RefSeq" id="WP_310034874.1">
    <property type="nucleotide sequence ID" value="NZ_JAVIZN010000002.1"/>
</dbReference>
<evidence type="ECO:0000256" key="9">
    <source>
        <dbReference type="SAM" id="MobiDB-lite"/>
    </source>
</evidence>
<dbReference type="Gene3D" id="1.10.287.130">
    <property type="match status" value="1"/>
</dbReference>
<accession>A0ABD5CS48</accession>
<comment type="caution">
    <text evidence="11">The sequence shown here is derived from an EMBL/GenBank/DDBJ whole genome shotgun (WGS) entry which is preliminary data.</text>
</comment>
<dbReference type="PANTHER" id="PTHR42878:SF7">
    <property type="entry name" value="SENSOR HISTIDINE KINASE GLRK"/>
    <property type="match status" value="1"/>
</dbReference>
<dbReference type="Pfam" id="PF00512">
    <property type="entry name" value="HisKA"/>
    <property type="match status" value="1"/>
</dbReference>
<keyword evidence="3" id="KW-0597">Phosphoprotein</keyword>
<feature type="domain" description="Histidine kinase" evidence="10">
    <location>
        <begin position="158"/>
        <end position="371"/>
    </location>
</feature>
<evidence type="ECO:0000256" key="2">
    <source>
        <dbReference type="ARBA" id="ARBA00012438"/>
    </source>
</evidence>
<dbReference type="InterPro" id="IPR036097">
    <property type="entry name" value="HisK_dim/P_sf"/>
</dbReference>
<dbReference type="InterPro" id="IPR003594">
    <property type="entry name" value="HATPase_dom"/>
</dbReference>
<sequence length="430" mass="46301">MTLADFIEADCAGLIDDWANYALVLSQDGSQLTETQLRNSAADILTAIALDMRTPQEAAEQQTKSRGDNPAPRSPFDQVAHQHAEDRLGHGFSINDVVAEFRALRATVLRRWRKTSLGGAAAFEEMIRFNEAIDQVLAESVRHYTYRTDRTRDLFAGVLAHDLRSPLGAILNSGEVLLHDEGLSTAGVRAVAFVQRGAERMKQMVDDLLIFTRTRLGDALPVSFTPQDLGRICSDAVDEVRASYPAAQIDLRIAGNMRGRWDGGRLGQLVVNLLTNAVRYGSAPIAVEAAGDGEQITIVVSNHGNPIPEHALSTLFDPLTRGATPNRSGTAAGMGLGLYICRCIAYAHQGAVSVESSERGTRFTVRLPCSPAAAKMSCQLACDTGARLSLRGLNTAILDSWLRAEAKAHDGAAQPSAIAASGTRCPEEIR</sequence>
<dbReference type="SUPFAM" id="SSF47384">
    <property type="entry name" value="Homodimeric domain of signal transducing histidine kinase"/>
    <property type="match status" value="1"/>
</dbReference>
<evidence type="ECO:0000259" key="10">
    <source>
        <dbReference type="PROSITE" id="PS50109"/>
    </source>
</evidence>
<evidence type="ECO:0000256" key="3">
    <source>
        <dbReference type="ARBA" id="ARBA00022553"/>
    </source>
</evidence>
<protein>
    <recommendedName>
        <fullName evidence="2">histidine kinase</fullName>
        <ecNumber evidence="2">2.7.13.3</ecNumber>
    </recommendedName>
</protein>
<keyword evidence="7" id="KW-0067">ATP-binding</keyword>